<dbReference type="RefSeq" id="WP_319166420.1">
    <property type="nucleotide sequence ID" value="NZ_JARAWP010000010.1"/>
</dbReference>
<proteinExistence type="predicted"/>
<gene>
    <name evidence="2" type="ORF">PV666_18390</name>
</gene>
<evidence type="ECO:0000313" key="3">
    <source>
        <dbReference type="Proteomes" id="UP001272987"/>
    </source>
</evidence>
<comment type="caution">
    <text evidence="2">The sequence shown here is derived from an EMBL/GenBank/DDBJ whole genome shotgun (WGS) entry which is preliminary data.</text>
</comment>
<keyword evidence="3" id="KW-1185">Reference proteome</keyword>
<feature type="region of interest" description="Disordered" evidence="1">
    <location>
        <begin position="1"/>
        <end position="25"/>
    </location>
</feature>
<dbReference type="EMBL" id="JARAWP010000010">
    <property type="protein sequence ID" value="MDX3019846.1"/>
    <property type="molecule type" value="Genomic_DNA"/>
</dbReference>
<name>A0ABU4LWA6_9ACTN</name>
<dbReference type="Proteomes" id="UP001272987">
    <property type="component" value="Unassembled WGS sequence"/>
</dbReference>
<accession>A0ABU4LWA6</accession>
<organism evidence="2 3">
    <name type="scientific">Streptomyces acidiscabies</name>
    <dbReference type="NCBI Taxonomy" id="42234"/>
    <lineage>
        <taxon>Bacteria</taxon>
        <taxon>Bacillati</taxon>
        <taxon>Actinomycetota</taxon>
        <taxon>Actinomycetes</taxon>
        <taxon>Kitasatosporales</taxon>
        <taxon>Streptomycetaceae</taxon>
        <taxon>Streptomyces</taxon>
    </lineage>
</organism>
<reference evidence="2 3" key="1">
    <citation type="journal article" date="2023" name="Microb. Genom.">
        <title>Mesoterricola silvestris gen. nov., sp. nov., Mesoterricola sediminis sp. nov., Geothrix oryzae sp. nov., Geothrix edaphica sp. nov., Geothrix rubra sp. nov., and Geothrix limicola sp. nov., six novel members of Acidobacteriota isolated from soils.</title>
        <authorList>
            <person name="Weisberg A.J."/>
            <person name="Pearce E."/>
            <person name="Kramer C.G."/>
            <person name="Chang J.H."/>
            <person name="Clarke C.R."/>
        </authorList>
    </citation>
    <scope>NUCLEOTIDE SEQUENCE [LARGE SCALE GENOMIC DNA]</scope>
    <source>
        <strain evidence="2 3">NB05-1H</strain>
    </source>
</reference>
<evidence type="ECO:0000256" key="1">
    <source>
        <dbReference type="SAM" id="MobiDB-lite"/>
    </source>
</evidence>
<protein>
    <submittedName>
        <fullName evidence="2">Uncharacterized protein</fullName>
    </submittedName>
</protein>
<evidence type="ECO:0000313" key="2">
    <source>
        <dbReference type="EMBL" id="MDX3019846.1"/>
    </source>
</evidence>
<feature type="compositionally biased region" description="Pro residues" evidence="1">
    <location>
        <begin position="1"/>
        <end position="11"/>
    </location>
</feature>
<sequence length="211" mass="22983">MTDTSSPPPDTPTTGVVISAAPTPPKVPGLLPASAVGADRDREKAIREWLASAHRKTEQAHTDWATHGVSLLPLGRPFSAVRIPGSLIHLVSGSTAHKPVASFLAEELRGPVIHDRHEIGVSYYALVPAEDLKWPYPEAPYLTSGTTESWLGVPDISRTRPPGCHWTVPPRFVGDLCRIERLAGFILRSLPVLHAHEEALEKAREEKEGKQ</sequence>